<dbReference type="EMBL" id="BK015645">
    <property type="protein sequence ID" value="DAE17717.1"/>
    <property type="molecule type" value="Genomic_DNA"/>
</dbReference>
<accession>A0A8S5QG25</accession>
<evidence type="ECO:0000313" key="1">
    <source>
        <dbReference type="EMBL" id="DAE17717.1"/>
    </source>
</evidence>
<proteinExistence type="predicted"/>
<reference evidence="1" key="1">
    <citation type="journal article" date="2021" name="Proc. Natl. Acad. Sci. U.S.A.">
        <title>A Catalog of Tens of Thousands of Viruses from Human Metagenomes Reveals Hidden Associations with Chronic Diseases.</title>
        <authorList>
            <person name="Tisza M.J."/>
            <person name="Buck C.B."/>
        </authorList>
    </citation>
    <scope>NUCLEOTIDE SEQUENCE</scope>
    <source>
        <strain evidence="1">Ctn8H20</strain>
    </source>
</reference>
<sequence>MEGFYRFYTNSDRASNEAKALEYLVNDKLDITPSNPAQFAKELGWYSMEPYLNTNNFIPGMFYTFKYNGTLAVTAGNNTFIDAIPLCLCIGSLGNYVLGFNFNLILNSTRARILDELYSLDSVFFEKELPAKLKKKEPAVSQVIGSLFINKERRNKFLSYISNKYKIPETSFVYRKYDKKLISNARLIDYYLWKWIPFLNFENSIRGANLRQIQLENSSFPQ</sequence>
<protein>
    <submittedName>
        <fullName evidence="1">Uncharacterized protein</fullName>
    </submittedName>
</protein>
<organism evidence="1">
    <name type="scientific">Myoviridae sp. ctn8H20</name>
    <dbReference type="NCBI Taxonomy" id="2825169"/>
    <lineage>
        <taxon>Viruses</taxon>
        <taxon>Duplodnaviria</taxon>
        <taxon>Heunggongvirae</taxon>
        <taxon>Uroviricota</taxon>
        <taxon>Caudoviricetes</taxon>
    </lineage>
</organism>
<name>A0A8S5QG25_9CAUD</name>